<proteinExistence type="predicted"/>
<accession>A0A3P3XIB1</accession>
<reference evidence="1" key="1">
    <citation type="submission" date="2017-02" db="EMBL/GenBank/DDBJ databases">
        <authorList>
            <person name="Regsiter A."/>
            <person name="William W."/>
        </authorList>
    </citation>
    <scope>NUCLEOTIDE SEQUENCE</scope>
    <source>
        <strain evidence="1">Bib</strain>
    </source>
</reference>
<organism evidence="1">
    <name type="scientific">uncultured spirochete</name>
    <dbReference type="NCBI Taxonomy" id="156406"/>
    <lineage>
        <taxon>Bacteria</taxon>
        <taxon>Pseudomonadati</taxon>
        <taxon>Spirochaetota</taxon>
        <taxon>Spirochaetia</taxon>
        <taxon>Spirochaetales</taxon>
        <taxon>environmental samples</taxon>
    </lineage>
</organism>
<name>A0A3P3XIB1_9SPIR</name>
<dbReference type="AlphaFoldDB" id="A0A3P3XIB1"/>
<gene>
    <name evidence="1" type="ORF">SPIROBIBN47_260007</name>
</gene>
<dbReference type="EMBL" id="FWDM01000019">
    <property type="protein sequence ID" value="SLM12666.1"/>
    <property type="molecule type" value="Genomic_DNA"/>
</dbReference>
<protein>
    <submittedName>
        <fullName evidence="1">Uncharacterized protein</fullName>
    </submittedName>
</protein>
<evidence type="ECO:0000313" key="1">
    <source>
        <dbReference type="EMBL" id="SLM12666.1"/>
    </source>
</evidence>
<sequence length="262" mass="30797">MASEKHLYMIIHPNHSLIASQLEPEHFIRHYVQGSTRYFEGRLIFVEVDPDYRHPYFDIDTAYAELKPHEDGRPKATKFIKSYRVLEHVDYNALGKLYISNSLGDYVELESKPYEPSIDTDEFRIMLEVNPLRFIVLTKLNCHDFGQFITDPRNSKGAPKMAFTLLEFDTQEFLKEYEENPLIRCYVPGIHPARLVSAIEEVRTTPGKVVKGISLDCPIDRISYKYLKEGFMFAEHGKPCKFYPYLDLDTVERKFYKFWKSM</sequence>